<keyword evidence="3" id="KW-1185">Reference proteome</keyword>
<reference evidence="2" key="1">
    <citation type="journal article" date="2019" name="PLoS Negl. Trop. Dis.">
        <title>Revisiting the worldwide diversity of Leptospira species in the environment.</title>
        <authorList>
            <person name="Vincent A.T."/>
            <person name="Schiettekatte O."/>
            <person name="Bourhy P."/>
            <person name="Veyrier F.J."/>
            <person name="Picardeau M."/>
        </authorList>
    </citation>
    <scope>NUCLEOTIDE SEQUENCE [LARGE SCALE GENOMIC DNA]</scope>
    <source>
        <strain evidence="2">201400974</strain>
    </source>
</reference>
<feature type="chain" id="PRO_5020642158" evidence="1">
    <location>
        <begin position="27"/>
        <end position="204"/>
    </location>
</feature>
<keyword evidence="1" id="KW-0732">Signal</keyword>
<dbReference type="Proteomes" id="UP000298264">
    <property type="component" value="Unassembled WGS sequence"/>
</dbReference>
<dbReference type="PROSITE" id="PS51257">
    <property type="entry name" value="PROKAR_LIPOPROTEIN"/>
    <property type="match status" value="1"/>
</dbReference>
<gene>
    <name evidence="2" type="ORF">EHS11_08290</name>
</gene>
<evidence type="ECO:0000313" key="2">
    <source>
        <dbReference type="EMBL" id="TGN11143.1"/>
    </source>
</evidence>
<dbReference type="EMBL" id="RQHV01000042">
    <property type="protein sequence ID" value="TGN11143.1"/>
    <property type="molecule type" value="Genomic_DNA"/>
</dbReference>
<dbReference type="AlphaFoldDB" id="A0A4R9LRI9"/>
<evidence type="ECO:0000256" key="1">
    <source>
        <dbReference type="SAM" id="SignalP"/>
    </source>
</evidence>
<comment type="caution">
    <text evidence="2">The sequence shown here is derived from an EMBL/GenBank/DDBJ whole genome shotgun (WGS) entry which is preliminary data.</text>
</comment>
<protein>
    <submittedName>
        <fullName evidence="2">Uncharacterized protein</fullName>
    </submittedName>
</protein>
<sequence length="204" mass="22303">MEKIQTFKIIFIGLFLSACVSQPAYSQDLKPSDLYYYDGNKRIELQLHDGLIAEFGAPSEYTETKSTLGVRSLDSTATVLRKSGAASIWKTKAKGNPVSASKALNGSGSIQYSPLFTSMQGSSYLALPGNIIVDFQTSWSRDKVENFLASKGLRIINKLEMLGHNYYEVETPAGAASLNIANSLYGQEGVVSSSPNWWRDVVAK</sequence>
<feature type="signal peptide" evidence="1">
    <location>
        <begin position="1"/>
        <end position="26"/>
    </location>
</feature>
<dbReference type="RefSeq" id="WP_135763896.1">
    <property type="nucleotide sequence ID" value="NZ_RQHV01000042.1"/>
</dbReference>
<organism evidence="2 3">
    <name type="scientific">Leptospira ilyithenensis</name>
    <dbReference type="NCBI Taxonomy" id="2484901"/>
    <lineage>
        <taxon>Bacteria</taxon>
        <taxon>Pseudomonadati</taxon>
        <taxon>Spirochaetota</taxon>
        <taxon>Spirochaetia</taxon>
        <taxon>Leptospirales</taxon>
        <taxon>Leptospiraceae</taxon>
        <taxon>Leptospira</taxon>
    </lineage>
</organism>
<name>A0A4R9LRI9_9LEPT</name>
<proteinExistence type="predicted"/>
<accession>A0A4R9LRI9</accession>
<evidence type="ECO:0000313" key="3">
    <source>
        <dbReference type="Proteomes" id="UP000298264"/>
    </source>
</evidence>
<dbReference type="OrthoDB" id="324285at2"/>